<dbReference type="OrthoDB" id="2885496at2759"/>
<dbReference type="GeneID" id="6009533"/>
<dbReference type="InParanoid" id="A8NEJ0"/>
<proteinExistence type="predicted"/>
<evidence type="ECO:0000256" key="1">
    <source>
        <dbReference type="SAM" id="MobiDB-lite"/>
    </source>
</evidence>
<dbReference type="KEGG" id="cci:CC1G_01104"/>
<evidence type="ECO:0000313" key="2">
    <source>
        <dbReference type="EMBL" id="EAU88731.1"/>
    </source>
</evidence>
<feature type="region of interest" description="Disordered" evidence="1">
    <location>
        <begin position="198"/>
        <end position="236"/>
    </location>
</feature>
<organism evidence="2 3">
    <name type="scientific">Coprinopsis cinerea (strain Okayama-7 / 130 / ATCC MYA-4618 / FGSC 9003)</name>
    <name type="common">Inky cap fungus</name>
    <name type="synonym">Hormographiella aspergillata</name>
    <dbReference type="NCBI Taxonomy" id="240176"/>
    <lineage>
        <taxon>Eukaryota</taxon>
        <taxon>Fungi</taxon>
        <taxon>Dikarya</taxon>
        <taxon>Basidiomycota</taxon>
        <taxon>Agaricomycotina</taxon>
        <taxon>Agaricomycetes</taxon>
        <taxon>Agaricomycetidae</taxon>
        <taxon>Agaricales</taxon>
        <taxon>Agaricineae</taxon>
        <taxon>Psathyrellaceae</taxon>
        <taxon>Coprinopsis</taxon>
    </lineage>
</organism>
<name>A8NEJ0_COPC7</name>
<dbReference type="Proteomes" id="UP000001861">
    <property type="component" value="Unassembled WGS sequence"/>
</dbReference>
<dbReference type="VEuPathDB" id="FungiDB:CC1G_01104"/>
<sequence>MGQEPWWDWIQLSELYAQLDTSLKPGDLAYTFGSLQFVFYQFVEKQGYKLTTLERLRAGIYQAQARPCIVKRCREDGRYEVYLLTTFGSSGVNLDHLSPVAQFFGVPLGGSKHPSSSMPLEILGKPTWDSDITPYVFGIPVITDCVNPWTSRGYLRLASRELDRLNNVSDLQMERFHVVQAQLRKAYWDWKTEEHRKKMTSQSQKLKKDVASPDLKASSATAQLYQPSGSESTDVG</sequence>
<gene>
    <name evidence="2" type="ORF">CC1G_01104</name>
</gene>
<keyword evidence="3" id="KW-1185">Reference proteome</keyword>
<feature type="compositionally biased region" description="Polar residues" evidence="1">
    <location>
        <begin position="218"/>
        <end position="236"/>
    </location>
</feature>
<evidence type="ECO:0000313" key="3">
    <source>
        <dbReference type="Proteomes" id="UP000001861"/>
    </source>
</evidence>
<dbReference type="EMBL" id="AACS02000002">
    <property type="protein sequence ID" value="EAU88731.1"/>
    <property type="molecule type" value="Genomic_DNA"/>
</dbReference>
<dbReference type="AlphaFoldDB" id="A8NEJ0"/>
<accession>A8NEJ0</accession>
<protein>
    <submittedName>
        <fullName evidence="2">Uncharacterized protein</fullName>
    </submittedName>
</protein>
<reference evidence="2 3" key="1">
    <citation type="journal article" date="2010" name="Proc. Natl. Acad. Sci. U.S.A.">
        <title>Insights into evolution of multicellular fungi from the assembled chromosomes of the mushroom Coprinopsis cinerea (Coprinus cinereus).</title>
        <authorList>
            <person name="Stajich J.E."/>
            <person name="Wilke S.K."/>
            <person name="Ahren D."/>
            <person name="Au C.H."/>
            <person name="Birren B.W."/>
            <person name="Borodovsky M."/>
            <person name="Burns C."/>
            <person name="Canback B."/>
            <person name="Casselton L.A."/>
            <person name="Cheng C.K."/>
            <person name="Deng J."/>
            <person name="Dietrich F.S."/>
            <person name="Fargo D.C."/>
            <person name="Farman M.L."/>
            <person name="Gathman A.C."/>
            <person name="Goldberg J."/>
            <person name="Guigo R."/>
            <person name="Hoegger P.J."/>
            <person name="Hooker J.B."/>
            <person name="Huggins A."/>
            <person name="James T.Y."/>
            <person name="Kamada T."/>
            <person name="Kilaru S."/>
            <person name="Kodira C."/>
            <person name="Kues U."/>
            <person name="Kupfer D."/>
            <person name="Kwan H.S."/>
            <person name="Lomsadze A."/>
            <person name="Li W."/>
            <person name="Lilly W.W."/>
            <person name="Ma L.J."/>
            <person name="Mackey A.J."/>
            <person name="Manning G."/>
            <person name="Martin F."/>
            <person name="Muraguchi H."/>
            <person name="Natvig D.O."/>
            <person name="Palmerini H."/>
            <person name="Ramesh M.A."/>
            <person name="Rehmeyer C.J."/>
            <person name="Roe B.A."/>
            <person name="Shenoy N."/>
            <person name="Stanke M."/>
            <person name="Ter-Hovhannisyan V."/>
            <person name="Tunlid A."/>
            <person name="Velagapudi R."/>
            <person name="Vision T.J."/>
            <person name="Zeng Q."/>
            <person name="Zolan M.E."/>
            <person name="Pukkila P.J."/>
        </authorList>
    </citation>
    <scope>NUCLEOTIDE SEQUENCE [LARGE SCALE GENOMIC DNA]</scope>
    <source>
        <strain evidence="3">Okayama-7 / 130 / ATCC MYA-4618 / FGSC 9003</strain>
    </source>
</reference>
<comment type="caution">
    <text evidence="2">The sequence shown here is derived from an EMBL/GenBank/DDBJ whole genome shotgun (WGS) entry which is preliminary data.</text>
</comment>
<dbReference type="RefSeq" id="XP_001833042.1">
    <property type="nucleotide sequence ID" value="XM_001832990.2"/>
</dbReference>